<dbReference type="AlphaFoldDB" id="A0AAE6MIU0"/>
<evidence type="ECO:0000313" key="4">
    <source>
        <dbReference type="Proteomes" id="UP000250557"/>
    </source>
</evidence>
<evidence type="ECO:0000256" key="1">
    <source>
        <dbReference type="SAM" id="Phobius"/>
    </source>
</evidence>
<evidence type="ECO:0000313" key="5">
    <source>
        <dbReference type="Proteomes" id="UP000663940"/>
    </source>
</evidence>
<reference evidence="2 4" key="1">
    <citation type="submission" date="2019-08" db="EMBL/GenBank/DDBJ databases">
        <title>Comparative genome analysis confer to the adaptation heavy metal polluted environment.</title>
        <authorList>
            <person name="Li Y."/>
        </authorList>
    </citation>
    <scope>NUCLEOTIDE SEQUENCE [LARGE SCALE GENOMIC DNA]</scope>
    <source>
        <strain evidence="2 4">P2</strain>
    </source>
</reference>
<sequence length="147" mass="15278">MKKLISSMVGGITGAVALNIVHQAVKQIDHEAPRVDLVGEEALTKGMESLGLTPPNGNALFIATLTGDILSNALYYSTIGFGKKRYLLLRGAAVGIAAGVGALTLTGPMGLSDAPVTRTDKTKLLTVAWYTLGGLVAASVMRALRNK</sequence>
<keyword evidence="1" id="KW-1133">Transmembrane helix</keyword>
<name>A0AAE6MIU0_9SPHI</name>
<dbReference type="Proteomes" id="UP000663940">
    <property type="component" value="Chromosome"/>
</dbReference>
<accession>A0AAE6MIU0</accession>
<reference evidence="3 5" key="2">
    <citation type="submission" date="2021-03" db="EMBL/GenBank/DDBJ databases">
        <title>Mucilaginibacter strains isolated from gold and copper mining confer multi heavy-metal resistance.</title>
        <authorList>
            <person name="Li Y."/>
        </authorList>
    </citation>
    <scope>NUCLEOTIDE SEQUENCE [LARGE SCALE GENOMIC DNA]</scope>
    <source>
        <strain evidence="3 5">P2-4</strain>
    </source>
</reference>
<feature type="transmembrane region" description="Helical" evidence="1">
    <location>
        <begin position="57"/>
        <end position="75"/>
    </location>
</feature>
<proteinExistence type="predicted"/>
<keyword evidence="1" id="KW-0812">Transmembrane</keyword>
<feature type="transmembrane region" description="Helical" evidence="1">
    <location>
        <begin position="127"/>
        <end position="144"/>
    </location>
</feature>
<protein>
    <submittedName>
        <fullName evidence="2">Uncharacterized protein</fullName>
    </submittedName>
</protein>
<evidence type="ECO:0000313" key="3">
    <source>
        <dbReference type="EMBL" id="QTE52481.1"/>
    </source>
</evidence>
<dbReference type="Proteomes" id="UP000250557">
    <property type="component" value="Chromosome"/>
</dbReference>
<evidence type="ECO:0000313" key="2">
    <source>
        <dbReference type="EMBL" id="QEM05001.1"/>
    </source>
</evidence>
<gene>
    <name evidence="2" type="ORF">DIU31_016305</name>
    <name evidence="3" type="ORF">J3L21_11185</name>
</gene>
<organism evidence="2 4">
    <name type="scientific">Mucilaginibacter rubeus</name>
    <dbReference type="NCBI Taxonomy" id="2027860"/>
    <lineage>
        <taxon>Bacteria</taxon>
        <taxon>Pseudomonadati</taxon>
        <taxon>Bacteroidota</taxon>
        <taxon>Sphingobacteriia</taxon>
        <taxon>Sphingobacteriales</taxon>
        <taxon>Sphingobacteriaceae</taxon>
        <taxon>Mucilaginibacter</taxon>
    </lineage>
</organism>
<dbReference type="EMBL" id="CP043451">
    <property type="protein sequence ID" value="QEM05001.1"/>
    <property type="molecule type" value="Genomic_DNA"/>
</dbReference>
<dbReference type="EMBL" id="CP071880">
    <property type="protein sequence ID" value="QTE52481.1"/>
    <property type="molecule type" value="Genomic_DNA"/>
</dbReference>
<dbReference type="RefSeq" id="WP_112654556.1">
    <property type="nucleotide sequence ID" value="NZ_CP043451.1"/>
</dbReference>
<feature type="transmembrane region" description="Helical" evidence="1">
    <location>
        <begin position="87"/>
        <end position="107"/>
    </location>
</feature>
<keyword evidence="5" id="KW-1185">Reference proteome</keyword>
<keyword evidence="1" id="KW-0472">Membrane</keyword>